<evidence type="ECO:0000256" key="1">
    <source>
        <dbReference type="ARBA" id="ARBA00022679"/>
    </source>
</evidence>
<accession>A0A4R3I923</accession>
<keyword evidence="2" id="KW-0677">Repeat</keyword>
<keyword evidence="5" id="KW-1185">Reference proteome</keyword>
<dbReference type="PANTHER" id="PTHR23416">
    <property type="entry name" value="SIALIC ACID SYNTHASE-RELATED"/>
    <property type="match status" value="1"/>
</dbReference>
<evidence type="ECO:0000313" key="5">
    <source>
        <dbReference type="Proteomes" id="UP000295793"/>
    </source>
</evidence>
<dbReference type="InterPro" id="IPR001451">
    <property type="entry name" value="Hexapep"/>
</dbReference>
<sequence>MTQANQYHSLRQTLKHSPAWWARAARKTVELARYGQLPTVAVIHKPLWVIHHAVRQGCQQLVQQCYFTPLFKSQLAAAPRRLQLYSGMPQLSGGLQLSIGEGSRISGISSFFGRSSAQAPVCRIGANVDIGWQSTIAAGRTVILEDNVRIAGRCYLAGFPGHPEDPAGRIAGQPETDDQVGDIVLKNNVWLATGVTVIAGVTIGENSIIAAGSVVTKDIPANVVAGGVPAKVLRPITKTTAEEGRADD</sequence>
<evidence type="ECO:0000256" key="2">
    <source>
        <dbReference type="ARBA" id="ARBA00022737"/>
    </source>
</evidence>
<protein>
    <submittedName>
        <fullName evidence="4">Succinyltransferase-like protein</fullName>
    </submittedName>
</protein>
<dbReference type="InterPro" id="IPR051159">
    <property type="entry name" value="Hexapeptide_acetyltransf"/>
</dbReference>
<dbReference type="Gene3D" id="2.160.10.10">
    <property type="entry name" value="Hexapeptide repeat proteins"/>
    <property type="match status" value="1"/>
</dbReference>
<dbReference type="Pfam" id="PF00132">
    <property type="entry name" value="Hexapep"/>
    <property type="match status" value="1"/>
</dbReference>
<keyword evidence="1 4" id="KW-0808">Transferase</keyword>
<evidence type="ECO:0000313" key="4">
    <source>
        <dbReference type="EMBL" id="TCS42378.1"/>
    </source>
</evidence>
<organism evidence="4 5">
    <name type="scientific">Reinekea marinisedimentorum</name>
    <dbReference type="NCBI Taxonomy" id="230495"/>
    <lineage>
        <taxon>Bacteria</taxon>
        <taxon>Pseudomonadati</taxon>
        <taxon>Pseudomonadota</taxon>
        <taxon>Gammaproteobacteria</taxon>
        <taxon>Oceanospirillales</taxon>
        <taxon>Saccharospirillaceae</taxon>
        <taxon>Reinekea</taxon>
    </lineage>
</organism>
<reference evidence="4 5" key="1">
    <citation type="submission" date="2019-03" db="EMBL/GenBank/DDBJ databases">
        <title>Genomic Encyclopedia of Archaeal and Bacterial Type Strains, Phase II (KMG-II): from individual species to whole genera.</title>
        <authorList>
            <person name="Goeker M."/>
        </authorList>
    </citation>
    <scope>NUCLEOTIDE SEQUENCE [LARGE SCALE GENOMIC DNA]</scope>
    <source>
        <strain evidence="4 5">DSM 15388</strain>
    </source>
</reference>
<dbReference type="PROSITE" id="PS00101">
    <property type="entry name" value="HEXAPEP_TRANSFERASES"/>
    <property type="match status" value="1"/>
</dbReference>
<dbReference type="SUPFAM" id="SSF51161">
    <property type="entry name" value="Trimeric LpxA-like enzymes"/>
    <property type="match status" value="1"/>
</dbReference>
<proteinExistence type="predicted"/>
<dbReference type="InterPro" id="IPR018357">
    <property type="entry name" value="Hexapep_transf_CS"/>
</dbReference>
<name>A0A4R3I923_9GAMM</name>
<dbReference type="RefSeq" id="WP_132700303.1">
    <property type="nucleotide sequence ID" value="NZ_SLZR01000003.1"/>
</dbReference>
<keyword evidence="3" id="KW-0012">Acyltransferase</keyword>
<dbReference type="CDD" id="cd04647">
    <property type="entry name" value="LbH_MAT_like"/>
    <property type="match status" value="1"/>
</dbReference>
<dbReference type="GO" id="GO:0016746">
    <property type="term" value="F:acyltransferase activity"/>
    <property type="evidence" value="ECO:0007669"/>
    <property type="project" value="UniProtKB-KW"/>
</dbReference>
<dbReference type="AlphaFoldDB" id="A0A4R3I923"/>
<dbReference type="OrthoDB" id="9800846at2"/>
<dbReference type="Proteomes" id="UP000295793">
    <property type="component" value="Unassembled WGS sequence"/>
</dbReference>
<dbReference type="InterPro" id="IPR011004">
    <property type="entry name" value="Trimer_LpxA-like_sf"/>
</dbReference>
<evidence type="ECO:0000256" key="3">
    <source>
        <dbReference type="ARBA" id="ARBA00023315"/>
    </source>
</evidence>
<comment type="caution">
    <text evidence="4">The sequence shown here is derived from an EMBL/GenBank/DDBJ whole genome shotgun (WGS) entry which is preliminary data.</text>
</comment>
<gene>
    <name evidence="4" type="ORF">BCF53_10339</name>
</gene>
<dbReference type="EMBL" id="SLZR01000003">
    <property type="protein sequence ID" value="TCS42378.1"/>
    <property type="molecule type" value="Genomic_DNA"/>
</dbReference>